<dbReference type="AlphaFoldDB" id="A0A1H9HAM1"/>
<evidence type="ECO:0000313" key="8">
    <source>
        <dbReference type="Proteomes" id="UP000242515"/>
    </source>
</evidence>
<sequence>MTPTIDLLRQHRSIRHFSDEPISAEQREAILLAAQSASTSSLLQCASVVRITDKCKRQRLAELAGDQRWVVEAAEFWVLCADFNRHKQISEQAELGYAEQLILGCVDTALLAQNAMVAAESIGLGGVFIGGLRNQPQAVSELLNLPKFVLPLFGLCLGWPTDKPELKPRMPLSMLVHENGYQPIETETLAAYDEHLLDYYQHRSSANRHETWSEMVERMITKESRPHMLAFLQQQGWITR</sequence>
<dbReference type="SUPFAM" id="SSF55469">
    <property type="entry name" value="FMN-dependent nitroreductase-like"/>
    <property type="match status" value="1"/>
</dbReference>
<comment type="similarity">
    <text evidence="1 5">Belongs to the flavin oxidoreductase frp family.</text>
</comment>
<evidence type="ECO:0000259" key="6">
    <source>
        <dbReference type="Pfam" id="PF00881"/>
    </source>
</evidence>
<dbReference type="GO" id="GO:0016491">
    <property type="term" value="F:oxidoreductase activity"/>
    <property type="evidence" value="ECO:0007669"/>
    <property type="project" value="UniProtKB-UniRule"/>
</dbReference>
<keyword evidence="4 5" id="KW-0560">Oxidoreductase</keyword>
<dbReference type="STRING" id="988801.SAMN05216522_104143"/>
<keyword evidence="8" id="KW-1185">Reference proteome</keyword>
<dbReference type="EMBL" id="FOGC01000004">
    <property type="protein sequence ID" value="SEQ59370.1"/>
    <property type="molecule type" value="Genomic_DNA"/>
</dbReference>
<dbReference type="InterPro" id="IPR000415">
    <property type="entry name" value="Nitroreductase-like"/>
</dbReference>
<gene>
    <name evidence="7" type="ORF">SAMN05216522_104143</name>
</gene>
<dbReference type="PANTHER" id="PTHR43425:SF2">
    <property type="entry name" value="OXYGEN-INSENSITIVE NADPH NITROREDUCTASE"/>
    <property type="match status" value="1"/>
</dbReference>
<dbReference type="InterPro" id="IPR029479">
    <property type="entry name" value="Nitroreductase"/>
</dbReference>
<dbReference type="PANTHER" id="PTHR43425">
    <property type="entry name" value="OXYGEN-INSENSITIVE NADPH NITROREDUCTASE"/>
    <property type="match status" value="1"/>
</dbReference>
<dbReference type="OrthoDB" id="3181400at2"/>
<evidence type="ECO:0000256" key="2">
    <source>
        <dbReference type="ARBA" id="ARBA00022630"/>
    </source>
</evidence>
<dbReference type="InterPro" id="IPR016446">
    <property type="entry name" value="Flavin_OxRdtase_Frp"/>
</dbReference>
<reference evidence="8" key="1">
    <citation type="submission" date="2016-10" db="EMBL/GenBank/DDBJ databases">
        <authorList>
            <person name="Varghese N."/>
            <person name="Submissions S."/>
        </authorList>
    </citation>
    <scope>NUCLEOTIDE SEQUENCE [LARGE SCALE GENOMIC DNA]</scope>
    <source>
        <strain evidence="8">8N4</strain>
    </source>
</reference>
<dbReference type="Pfam" id="PF00881">
    <property type="entry name" value="Nitroreductase"/>
    <property type="match status" value="1"/>
</dbReference>
<evidence type="ECO:0000256" key="5">
    <source>
        <dbReference type="PIRNR" id="PIRNR005426"/>
    </source>
</evidence>
<evidence type="ECO:0000256" key="4">
    <source>
        <dbReference type="ARBA" id="ARBA00023002"/>
    </source>
</evidence>
<name>A0A1H9HAM1_9GAMM</name>
<organism evidence="7 8">
    <name type="scientific">Rosenbergiella nectarea</name>
    <dbReference type="NCBI Taxonomy" id="988801"/>
    <lineage>
        <taxon>Bacteria</taxon>
        <taxon>Pseudomonadati</taxon>
        <taxon>Pseudomonadota</taxon>
        <taxon>Gammaproteobacteria</taxon>
        <taxon>Enterobacterales</taxon>
        <taxon>Erwiniaceae</taxon>
        <taxon>Rosenbergiella</taxon>
    </lineage>
</organism>
<dbReference type="Gene3D" id="3.40.109.10">
    <property type="entry name" value="NADH Oxidase"/>
    <property type="match status" value="1"/>
</dbReference>
<evidence type="ECO:0000313" key="7">
    <source>
        <dbReference type="EMBL" id="SEQ59370.1"/>
    </source>
</evidence>
<dbReference type="NCBIfam" id="NF008033">
    <property type="entry name" value="PRK10765.1"/>
    <property type="match status" value="1"/>
</dbReference>
<dbReference type="CDD" id="cd02146">
    <property type="entry name" value="NfsA-like"/>
    <property type="match status" value="1"/>
</dbReference>
<accession>A0A1H9HAM1</accession>
<dbReference type="PIRSF" id="PIRSF005426">
    <property type="entry name" value="Frp"/>
    <property type="match status" value="1"/>
</dbReference>
<proteinExistence type="inferred from homology"/>
<feature type="domain" description="Nitroreductase" evidence="6">
    <location>
        <begin position="8"/>
        <end position="159"/>
    </location>
</feature>
<keyword evidence="2 5" id="KW-0285">Flavoprotein</keyword>
<evidence type="ECO:0000256" key="1">
    <source>
        <dbReference type="ARBA" id="ARBA00008366"/>
    </source>
</evidence>
<dbReference type="RefSeq" id="WP_092674589.1">
    <property type="nucleotide sequence ID" value="NZ_FOGC01000004.1"/>
</dbReference>
<evidence type="ECO:0000256" key="3">
    <source>
        <dbReference type="ARBA" id="ARBA00022643"/>
    </source>
</evidence>
<dbReference type="Proteomes" id="UP000242515">
    <property type="component" value="Unassembled WGS sequence"/>
</dbReference>
<keyword evidence="5" id="KW-0521">NADP</keyword>
<protein>
    <submittedName>
        <fullName evidence="7">Nitroreductase</fullName>
    </submittedName>
</protein>
<keyword evidence="3 5" id="KW-0288">FMN</keyword>